<protein>
    <submittedName>
        <fullName evidence="1">Uncharacterized protein</fullName>
    </submittedName>
</protein>
<dbReference type="OrthoDB" id="6747561at2759"/>
<dbReference type="EMBL" id="CAJNOR010000525">
    <property type="protein sequence ID" value="CAF0938809.1"/>
    <property type="molecule type" value="Genomic_DNA"/>
</dbReference>
<keyword evidence="3" id="KW-1185">Reference proteome</keyword>
<sequence>MSHPFLDAGLGALGGYEIGRHTGIGNPLIDAGLGAFAGYEIGNQFGGGYGGGFGNGGFGGGFVTKREIVNEAEIQKSADQFVSEVKSLLPYYNEDFVLNTDQAVLEGEFPSARTLSYQGEKTTLTTVRSVNATTHSYTVRPKITMSSKIFDLVYICLKEVNGRMGDNIKGNLPQLKNVVVTCSASSKLTISLVEYWRNECLIPSLTSQPVLLLSDSWPGQAYGK</sequence>
<accession>A0A814CDZ7</accession>
<organism evidence="1 3">
    <name type="scientific">Adineta ricciae</name>
    <name type="common">Rotifer</name>
    <dbReference type="NCBI Taxonomy" id="249248"/>
    <lineage>
        <taxon>Eukaryota</taxon>
        <taxon>Metazoa</taxon>
        <taxon>Spiralia</taxon>
        <taxon>Gnathifera</taxon>
        <taxon>Rotifera</taxon>
        <taxon>Eurotatoria</taxon>
        <taxon>Bdelloidea</taxon>
        <taxon>Adinetida</taxon>
        <taxon>Adinetidae</taxon>
        <taxon>Adineta</taxon>
    </lineage>
</organism>
<proteinExistence type="predicted"/>
<evidence type="ECO:0000313" key="3">
    <source>
        <dbReference type="Proteomes" id="UP000663828"/>
    </source>
</evidence>
<name>A0A814CDZ7_ADIRI</name>
<evidence type="ECO:0000313" key="2">
    <source>
        <dbReference type="EMBL" id="CAF1490931.1"/>
    </source>
</evidence>
<evidence type="ECO:0000313" key="1">
    <source>
        <dbReference type="EMBL" id="CAF0938809.1"/>
    </source>
</evidence>
<dbReference type="EMBL" id="CAJNOJ010000587">
    <property type="protein sequence ID" value="CAF1490931.1"/>
    <property type="molecule type" value="Genomic_DNA"/>
</dbReference>
<gene>
    <name evidence="2" type="ORF">EDS130_LOCUS42022</name>
    <name evidence="1" type="ORF">XAT740_LOCUS10000</name>
</gene>
<dbReference type="Proteomes" id="UP000663852">
    <property type="component" value="Unassembled WGS sequence"/>
</dbReference>
<dbReference type="AlphaFoldDB" id="A0A814CDZ7"/>
<dbReference type="Proteomes" id="UP000663828">
    <property type="component" value="Unassembled WGS sequence"/>
</dbReference>
<comment type="caution">
    <text evidence="1">The sequence shown here is derived from an EMBL/GenBank/DDBJ whole genome shotgun (WGS) entry which is preliminary data.</text>
</comment>
<reference evidence="1" key="1">
    <citation type="submission" date="2021-02" db="EMBL/GenBank/DDBJ databases">
        <authorList>
            <person name="Nowell W R."/>
        </authorList>
    </citation>
    <scope>NUCLEOTIDE SEQUENCE</scope>
</reference>